<evidence type="ECO:0000256" key="1">
    <source>
        <dbReference type="SAM" id="MobiDB-lite"/>
    </source>
</evidence>
<name>A0AAD4E2Z7_9AGAM</name>
<sequence>MSNIILSTCNSLLNLDVLGIEHNENDLAYWLQTKGFEILPAPIFTASSVLFGLVDPLDIKALIEASLQEDARQTGLQHEEESCLEYLKRGGHLFMEEHMDRAQMEVSLFSTTIASLCEELDARCHPTLCRVDPKKLVTIKAVPTKAVQEKCYAWLRTSSQSQDITQDSSASRILHDFPLTSQCPCPHDHVLRPDNQFIPLPHVMKAWVDNFTYSAYTNMSLAEANAPLHPDHGNSFTAKESKSLNVLKSDFHILDLKKQRAQSEVDMLSEAIVRIAEFHHSDDGTTETDESDSLDDWMSTSSLSSSCWSL</sequence>
<evidence type="ECO:0000313" key="3">
    <source>
        <dbReference type="Proteomes" id="UP001195769"/>
    </source>
</evidence>
<gene>
    <name evidence="2" type="ORF">F5891DRAFT_1192057</name>
</gene>
<dbReference type="GeneID" id="64661848"/>
<feature type="compositionally biased region" description="Acidic residues" evidence="1">
    <location>
        <begin position="284"/>
        <end position="295"/>
    </location>
</feature>
<protein>
    <submittedName>
        <fullName evidence="2">Uncharacterized protein</fullName>
    </submittedName>
</protein>
<proteinExistence type="predicted"/>
<feature type="compositionally biased region" description="Low complexity" evidence="1">
    <location>
        <begin position="296"/>
        <end position="310"/>
    </location>
</feature>
<evidence type="ECO:0000313" key="2">
    <source>
        <dbReference type="EMBL" id="KAG1897348.1"/>
    </source>
</evidence>
<keyword evidence="3" id="KW-1185">Reference proteome</keyword>
<reference evidence="2" key="1">
    <citation type="journal article" date="2020" name="New Phytol.">
        <title>Comparative genomics reveals dynamic genome evolution in host specialist ectomycorrhizal fungi.</title>
        <authorList>
            <person name="Lofgren L.A."/>
            <person name="Nguyen N.H."/>
            <person name="Vilgalys R."/>
            <person name="Ruytinx J."/>
            <person name="Liao H.L."/>
            <person name="Branco S."/>
            <person name="Kuo A."/>
            <person name="LaButti K."/>
            <person name="Lipzen A."/>
            <person name="Andreopoulos W."/>
            <person name="Pangilinan J."/>
            <person name="Riley R."/>
            <person name="Hundley H."/>
            <person name="Na H."/>
            <person name="Barry K."/>
            <person name="Grigoriev I.V."/>
            <person name="Stajich J.E."/>
            <person name="Kennedy P.G."/>
        </authorList>
    </citation>
    <scope>NUCLEOTIDE SEQUENCE</scope>
    <source>
        <strain evidence="2">FC203</strain>
    </source>
</reference>
<dbReference type="AlphaFoldDB" id="A0AAD4E2Z7"/>
<dbReference type="RefSeq" id="XP_041222924.1">
    <property type="nucleotide sequence ID" value="XM_041367550.1"/>
</dbReference>
<feature type="region of interest" description="Disordered" evidence="1">
    <location>
        <begin position="282"/>
        <end position="310"/>
    </location>
</feature>
<organism evidence="2 3">
    <name type="scientific">Suillus fuscotomentosus</name>
    <dbReference type="NCBI Taxonomy" id="1912939"/>
    <lineage>
        <taxon>Eukaryota</taxon>
        <taxon>Fungi</taxon>
        <taxon>Dikarya</taxon>
        <taxon>Basidiomycota</taxon>
        <taxon>Agaricomycotina</taxon>
        <taxon>Agaricomycetes</taxon>
        <taxon>Agaricomycetidae</taxon>
        <taxon>Boletales</taxon>
        <taxon>Suillineae</taxon>
        <taxon>Suillaceae</taxon>
        <taxon>Suillus</taxon>
    </lineage>
</organism>
<accession>A0AAD4E2Z7</accession>
<dbReference type="Proteomes" id="UP001195769">
    <property type="component" value="Unassembled WGS sequence"/>
</dbReference>
<comment type="caution">
    <text evidence="2">The sequence shown here is derived from an EMBL/GenBank/DDBJ whole genome shotgun (WGS) entry which is preliminary data.</text>
</comment>
<dbReference type="EMBL" id="JABBWK010000047">
    <property type="protein sequence ID" value="KAG1897348.1"/>
    <property type="molecule type" value="Genomic_DNA"/>
</dbReference>